<dbReference type="RefSeq" id="XP_013762672.1">
    <property type="nucleotide sequence ID" value="XM_013907218.1"/>
</dbReference>
<organism evidence="6 7">
    <name type="scientific">Thecamonas trahens ATCC 50062</name>
    <dbReference type="NCBI Taxonomy" id="461836"/>
    <lineage>
        <taxon>Eukaryota</taxon>
        <taxon>Apusozoa</taxon>
        <taxon>Apusomonadida</taxon>
        <taxon>Apusomonadidae</taxon>
        <taxon>Thecamonas</taxon>
    </lineage>
</organism>
<protein>
    <recommendedName>
        <fullName evidence="8">SH3 domain-containing protein</fullName>
    </recommendedName>
</protein>
<gene>
    <name evidence="6" type="ORF">AMSG_00393</name>
</gene>
<dbReference type="InterPro" id="IPR050670">
    <property type="entry name" value="STAM"/>
</dbReference>
<evidence type="ECO:0000256" key="2">
    <source>
        <dbReference type="PROSITE-ProRule" id="PRU00192"/>
    </source>
</evidence>
<evidence type="ECO:0000313" key="7">
    <source>
        <dbReference type="Proteomes" id="UP000054408"/>
    </source>
</evidence>
<dbReference type="SMART" id="SM00326">
    <property type="entry name" value="SH3"/>
    <property type="match status" value="2"/>
</dbReference>
<dbReference type="GO" id="GO:0043328">
    <property type="term" value="P:protein transport to vacuole involved in ubiquitin-dependent protein catabolic process via the multivesicular body sorting pathway"/>
    <property type="evidence" value="ECO:0007669"/>
    <property type="project" value="TreeGrafter"/>
</dbReference>
<dbReference type="PROSITE" id="PS50245">
    <property type="entry name" value="CAP_GLY_2"/>
    <property type="match status" value="1"/>
</dbReference>
<evidence type="ECO:0000313" key="6">
    <source>
        <dbReference type="EMBL" id="KNC48616.1"/>
    </source>
</evidence>
<accession>A0A0L0D996</accession>
<evidence type="ECO:0008006" key="8">
    <source>
        <dbReference type="Google" id="ProtNLM"/>
    </source>
</evidence>
<keyword evidence="1 2" id="KW-0728">SH3 domain</keyword>
<dbReference type="InterPro" id="IPR001452">
    <property type="entry name" value="SH3_domain"/>
</dbReference>
<evidence type="ECO:0000256" key="3">
    <source>
        <dbReference type="SAM" id="MobiDB-lite"/>
    </source>
</evidence>
<sequence length="377" mass="39328">MWIRAPLCPRYAPEQHPCSVGVGDTVICPALACRGTVAYVGYVESAPGLWVGVLAAQLSPAVLAEKLDVATGGAAAAIPRKGAKLAGPTDGVPDGVFYFGRIRGRRGFFARPSQLKLAARAPVAVSASYSTALRRAQEAQAAAFASISAATSSSSAPVPELPYADDDDPSAPSPVPIVVPDIALLAASVPDLDAGESTEIEPDLVKSYVLLAERIAAAGGLSTGGEETVLLAATSTPETLEYEYETSSEGESTDARLLCKAYAVYTWAPQEDGELGFERGEYLDVYQFANGSWWFGAKADGSQGLFPVMCATPVLAIMAAASSRPAEDDDELSLKADEHISVLAYSSSDWYLGLNSSGDKGLFPVSAATTVTEYLLT</sequence>
<dbReference type="AlphaFoldDB" id="A0A0L0D996"/>
<dbReference type="Proteomes" id="UP000054408">
    <property type="component" value="Unassembled WGS sequence"/>
</dbReference>
<dbReference type="SUPFAM" id="SSF74924">
    <property type="entry name" value="Cap-Gly domain"/>
    <property type="match status" value="1"/>
</dbReference>
<evidence type="ECO:0000256" key="1">
    <source>
        <dbReference type="ARBA" id="ARBA00022443"/>
    </source>
</evidence>
<dbReference type="EMBL" id="GL349434">
    <property type="protein sequence ID" value="KNC48616.1"/>
    <property type="molecule type" value="Genomic_DNA"/>
</dbReference>
<feature type="region of interest" description="Disordered" evidence="3">
    <location>
        <begin position="153"/>
        <end position="172"/>
    </location>
</feature>
<dbReference type="SUPFAM" id="SSF50044">
    <property type="entry name" value="SH3-domain"/>
    <property type="match status" value="2"/>
</dbReference>
<dbReference type="GO" id="GO:0033565">
    <property type="term" value="C:ESCRT-0 complex"/>
    <property type="evidence" value="ECO:0007669"/>
    <property type="project" value="TreeGrafter"/>
</dbReference>
<dbReference type="Pfam" id="PF00018">
    <property type="entry name" value="SH3_1"/>
    <property type="match status" value="1"/>
</dbReference>
<dbReference type="CDD" id="cd00174">
    <property type="entry name" value="SH3"/>
    <property type="match status" value="1"/>
</dbReference>
<dbReference type="PANTHER" id="PTHR45929">
    <property type="entry name" value="JAK PATHWAY SIGNAL TRANSDUCTION ADAPTOR MOLECULE"/>
    <property type="match status" value="1"/>
</dbReference>
<keyword evidence="7" id="KW-1185">Reference proteome</keyword>
<dbReference type="Gene3D" id="2.30.30.190">
    <property type="entry name" value="CAP Gly-rich-like domain"/>
    <property type="match status" value="1"/>
</dbReference>
<feature type="domain" description="SH3" evidence="4">
    <location>
        <begin position="256"/>
        <end position="316"/>
    </location>
</feature>
<dbReference type="OrthoDB" id="5983572at2759"/>
<dbReference type="PROSITE" id="PS50002">
    <property type="entry name" value="SH3"/>
    <property type="match status" value="1"/>
</dbReference>
<dbReference type="Gene3D" id="2.30.30.40">
    <property type="entry name" value="SH3 Domains"/>
    <property type="match status" value="2"/>
</dbReference>
<dbReference type="InterPro" id="IPR000938">
    <property type="entry name" value="CAP-Gly_domain"/>
</dbReference>
<dbReference type="InterPro" id="IPR036028">
    <property type="entry name" value="SH3-like_dom_sf"/>
</dbReference>
<evidence type="ECO:0000259" key="5">
    <source>
        <dbReference type="PROSITE" id="PS50245"/>
    </source>
</evidence>
<dbReference type="InterPro" id="IPR036859">
    <property type="entry name" value="CAP-Gly_dom_sf"/>
</dbReference>
<name>A0A0L0D996_THETB</name>
<dbReference type="STRING" id="461836.A0A0L0D996"/>
<reference evidence="6 7" key="1">
    <citation type="submission" date="2010-05" db="EMBL/GenBank/DDBJ databases">
        <title>The Genome Sequence of Thecamonas trahens ATCC 50062.</title>
        <authorList>
            <consortium name="The Broad Institute Genome Sequencing Platform"/>
            <person name="Russ C."/>
            <person name="Cuomo C."/>
            <person name="Shea T."/>
            <person name="Young S.K."/>
            <person name="Zeng Q."/>
            <person name="Koehrsen M."/>
            <person name="Haas B."/>
            <person name="Borodovsky M."/>
            <person name="Guigo R."/>
            <person name="Alvarado L."/>
            <person name="Berlin A."/>
            <person name="Bochicchio J."/>
            <person name="Borenstein D."/>
            <person name="Chapman S."/>
            <person name="Chen Z."/>
            <person name="Freedman E."/>
            <person name="Gellesch M."/>
            <person name="Goldberg J."/>
            <person name="Griggs A."/>
            <person name="Gujja S."/>
            <person name="Heilman E."/>
            <person name="Heiman D."/>
            <person name="Hepburn T."/>
            <person name="Howarth C."/>
            <person name="Jen D."/>
            <person name="Larson L."/>
            <person name="Mehta T."/>
            <person name="Park D."/>
            <person name="Pearson M."/>
            <person name="Roberts A."/>
            <person name="Saif S."/>
            <person name="Shenoy N."/>
            <person name="Sisk P."/>
            <person name="Stolte C."/>
            <person name="Sykes S."/>
            <person name="Thomson T."/>
            <person name="Walk T."/>
            <person name="White J."/>
            <person name="Yandava C."/>
            <person name="Burger G."/>
            <person name="Gray M.W."/>
            <person name="Holland P.W.H."/>
            <person name="King N."/>
            <person name="Lang F.B.F."/>
            <person name="Roger A.J."/>
            <person name="Ruiz-Trillo I."/>
            <person name="Lander E."/>
            <person name="Nusbaum C."/>
        </authorList>
    </citation>
    <scope>NUCLEOTIDE SEQUENCE [LARGE SCALE GENOMIC DNA]</scope>
    <source>
        <strain evidence="6 7">ATCC 50062</strain>
    </source>
</reference>
<proteinExistence type="predicted"/>
<dbReference type="GeneID" id="25560202"/>
<evidence type="ECO:0000259" key="4">
    <source>
        <dbReference type="PROSITE" id="PS50002"/>
    </source>
</evidence>
<dbReference type="Pfam" id="PF14604">
    <property type="entry name" value="SH3_9"/>
    <property type="match status" value="1"/>
</dbReference>
<dbReference type="PANTHER" id="PTHR45929:SF3">
    <property type="entry name" value="JAK PATHWAY SIGNAL TRANSDUCTION ADAPTOR MOLECULE"/>
    <property type="match status" value="1"/>
</dbReference>
<dbReference type="SMART" id="SM01052">
    <property type="entry name" value="CAP_GLY"/>
    <property type="match status" value="1"/>
</dbReference>
<feature type="domain" description="CAP-Gly" evidence="5">
    <location>
        <begin position="41"/>
        <end position="111"/>
    </location>
</feature>